<gene>
    <name evidence="1" type="ORF">TNCT_3591</name>
</gene>
<comment type="caution">
    <text evidence="1">The sequence shown here is derived from an EMBL/GenBank/DDBJ whole genome shotgun (WGS) entry which is preliminary data.</text>
</comment>
<evidence type="ECO:0000313" key="1">
    <source>
        <dbReference type="EMBL" id="GFR06636.1"/>
    </source>
</evidence>
<dbReference type="AlphaFoldDB" id="A0A8X6JHE5"/>
<proteinExistence type="predicted"/>
<protein>
    <submittedName>
        <fullName evidence="1">Uncharacterized protein</fullName>
    </submittedName>
</protein>
<evidence type="ECO:0000313" key="2">
    <source>
        <dbReference type="Proteomes" id="UP000887116"/>
    </source>
</evidence>
<accession>A0A8X6JHE5</accession>
<keyword evidence="2" id="KW-1185">Reference proteome</keyword>
<organism evidence="1 2">
    <name type="scientific">Trichonephila clavata</name>
    <name type="common">Joro spider</name>
    <name type="synonym">Nephila clavata</name>
    <dbReference type="NCBI Taxonomy" id="2740835"/>
    <lineage>
        <taxon>Eukaryota</taxon>
        <taxon>Metazoa</taxon>
        <taxon>Ecdysozoa</taxon>
        <taxon>Arthropoda</taxon>
        <taxon>Chelicerata</taxon>
        <taxon>Arachnida</taxon>
        <taxon>Araneae</taxon>
        <taxon>Araneomorphae</taxon>
        <taxon>Entelegynae</taxon>
        <taxon>Araneoidea</taxon>
        <taxon>Nephilidae</taxon>
        <taxon>Trichonephila</taxon>
    </lineage>
</organism>
<dbReference type="Proteomes" id="UP000887116">
    <property type="component" value="Unassembled WGS sequence"/>
</dbReference>
<dbReference type="EMBL" id="BMAO01026036">
    <property type="protein sequence ID" value="GFR06636.1"/>
    <property type="molecule type" value="Genomic_DNA"/>
</dbReference>
<sequence>MQDNDRSFEGGWNKELHYLMQSKVRYVFAFEDIKSSKFYRLNSSPEHRKRFEQIVTTQSTKRDILFYECSAIELPIFSFQECRKDDGGEDFRAARGEGEGGG</sequence>
<name>A0A8X6JHE5_TRICU</name>
<reference evidence="1" key="1">
    <citation type="submission" date="2020-07" db="EMBL/GenBank/DDBJ databases">
        <title>Multicomponent nature underlies the extraordinary mechanical properties of spider dragline silk.</title>
        <authorList>
            <person name="Kono N."/>
            <person name="Nakamura H."/>
            <person name="Mori M."/>
            <person name="Yoshida Y."/>
            <person name="Ohtoshi R."/>
            <person name="Malay A.D."/>
            <person name="Moran D.A.P."/>
            <person name="Tomita M."/>
            <person name="Numata K."/>
            <person name="Arakawa K."/>
        </authorList>
    </citation>
    <scope>NUCLEOTIDE SEQUENCE</scope>
</reference>